<evidence type="ECO:0000313" key="1">
    <source>
        <dbReference type="EMBL" id="GHB86291.1"/>
    </source>
</evidence>
<accession>A0A8J3GBC7</accession>
<dbReference type="AlphaFoldDB" id="A0A8J3GBC7"/>
<protein>
    <submittedName>
        <fullName evidence="1">Uncharacterized protein</fullName>
    </submittedName>
</protein>
<dbReference type="EMBL" id="BMXF01000007">
    <property type="protein sequence ID" value="GHB86291.1"/>
    <property type="molecule type" value="Genomic_DNA"/>
</dbReference>
<sequence>MKIVNTSNQPVLIFYNTEGTNHSIRGLSLDYDPFHEIHRADTSRSYRDSVLVDSPDYLLPGDTISAQLGVGSWESHIGSGHLWVYIFEPKTVLKNDWKSILEGKKWKKVYSLTLDQVKAGKWIVSL</sequence>
<dbReference type="Proteomes" id="UP000598271">
    <property type="component" value="Unassembled WGS sequence"/>
</dbReference>
<reference evidence="1 2" key="1">
    <citation type="journal article" date="2014" name="Int. J. Syst. Evol. Microbiol.">
        <title>Complete genome sequence of Corynebacterium casei LMG S-19264T (=DSM 44701T), isolated from a smear-ripened cheese.</title>
        <authorList>
            <consortium name="US DOE Joint Genome Institute (JGI-PGF)"/>
            <person name="Walter F."/>
            <person name="Albersmeier A."/>
            <person name="Kalinowski J."/>
            <person name="Ruckert C."/>
        </authorList>
    </citation>
    <scope>NUCLEOTIDE SEQUENCE [LARGE SCALE GENOMIC DNA]</scope>
    <source>
        <strain evidence="1 2">KCTC 12866</strain>
    </source>
</reference>
<keyword evidence="2" id="KW-1185">Reference proteome</keyword>
<comment type="caution">
    <text evidence="1">The sequence shown here is derived from an EMBL/GenBank/DDBJ whole genome shotgun (WGS) entry which is preliminary data.</text>
</comment>
<gene>
    <name evidence="1" type="ORF">GCM10007390_47230</name>
</gene>
<organism evidence="1 2">
    <name type="scientific">Persicitalea jodogahamensis</name>
    <dbReference type="NCBI Taxonomy" id="402147"/>
    <lineage>
        <taxon>Bacteria</taxon>
        <taxon>Pseudomonadati</taxon>
        <taxon>Bacteroidota</taxon>
        <taxon>Cytophagia</taxon>
        <taxon>Cytophagales</taxon>
        <taxon>Spirosomataceae</taxon>
        <taxon>Persicitalea</taxon>
    </lineage>
</organism>
<evidence type="ECO:0000313" key="2">
    <source>
        <dbReference type="Proteomes" id="UP000598271"/>
    </source>
</evidence>
<proteinExistence type="predicted"/>
<name>A0A8J3GBC7_9BACT</name>